<dbReference type="Pfam" id="PF00126">
    <property type="entry name" value="HTH_1"/>
    <property type="match status" value="1"/>
</dbReference>
<dbReference type="InterPro" id="IPR036388">
    <property type="entry name" value="WH-like_DNA-bd_sf"/>
</dbReference>
<evidence type="ECO:0000259" key="5">
    <source>
        <dbReference type="PROSITE" id="PS50931"/>
    </source>
</evidence>
<gene>
    <name evidence="6" type="ORF">EZJ58_4002</name>
</gene>
<dbReference type="InterPro" id="IPR050389">
    <property type="entry name" value="LysR-type_TF"/>
</dbReference>
<dbReference type="PROSITE" id="PS50931">
    <property type="entry name" value="HTH_LYSR"/>
    <property type="match status" value="1"/>
</dbReference>
<dbReference type="SUPFAM" id="SSF46785">
    <property type="entry name" value="Winged helix' DNA-binding domain"/>
    <property type="match status" value="1"/>
</dbReference>
<protein>
    <submittedName>
        <fullName evidence="6">DNA-binding transcriptional LysR family regulator</fullName>
    </submittedName>
</protein>
<dbReference type="Pfam" id="PF03466">
    <property type="entry name" value="LysR_substrate"/>
    <property type="match status" value="1"/>
</dbReference>
<dbReference type="SUPFAM" id="SSF53850">
    <property type="entry name" value="Periplasmic binding protein-like II"/>
    <property type="match status" value="1"/>
</dbReference>
<name>A0A4R1NLV9_9GAMM</name>
<dbReference type="PANTHER" id="PTHR30118:SF15">
    <property type="entry name" value="TRANSCRIPTIONAL REGULATORY PROTEIN"/>
    <property type="match status" value="1"/>
</dbReference>
<dbReference type="PANTHER" id="PTHR30118">
    <property type="entry name" value="HTH-TYPE TRANSCRIPTIONAL REGULATOR LEUO-RELATED"/>
    <property type="match status" value="1"/>
</dbReference>
<dbReference type="Gene3D" id="3.40.190.10">
    <property type="entry name" value="Periplasmic binding protein-like II"/>
    <property type="match status" value="2"/>
</dbReference>
<comment type="similarity">
    <text evidence="1">Belongs to the LysR transcriptional regulatory family.</text>
</comment>
<evidence type="ECO:0000256" key="2">
    <source>
        <dbReference type="ARBA" id="ARBA00023015"/>
    </source>
</evidence>
<evidence type="ECO:0000256" key="3">
    <source>
        <dbReference type="ARBA" id="ARBA00023125"/>
    </source>
</evidence>
<comment type="caution">
    <text evidence="6">The sequence shown here is derived from an EMBL/GenBank/DDBJ whole genome shotgun (WGS) entry which is preliminary data.</text>
</comment>
<organism evidence="6 7">
    <name type="scientific">Sodalis ligni</name>
    <dbReference type="NCBI Taxonomy" id="2697027"/>
    <lineage>
        <taxon>Bacteria</taxon>
        <taxon>Pseudomonadati</taxon>
        <taxon>Pseudomonadota</taxon>
        <taxon>Gammaproteobacteria</taxon>
        <taxon>Enterobacterales</taxon>
        <taxon>Bruguierivoracaceae</taxon>
        <taxon>Sodalis</taxon>
    </lineage>
</organism>
<evidence type="ECO:0000313" key="6">
    <source>
        <dbReference type="EMBL" id="TCL05786.1"/>
    </source>
</evidence>
<reference evidence="6 7" key="1">
    <citation type="submission" date="2019-02" db="EMBL/GenBank/DDBJ databases">
        <title>Investigation of anaerobic lignin degradation for improved lignocellulosic biofuels.</title>
        <authorList>
            <person name="Deangelis K."/>
        </authorList>
    </citation>
    <scope>NUCLEOTIDE SEQUENCE [LARGE SCALE GENOMIC DNA]</scope>
    <source>
        <strain evidence="6 7">159R</strain>
    </source>
</reference>
<keyword evidence="7" id="KW-1185">Reference proteome</keyword>
<dbReference type="InterPro" id="IPR036390">
    <property type="entry name" value="WH_DNA-bd_sf"/>
</dbReference>
<dbReference type="Proteomes" id="UP000294555">
    <property type="component" value="Unassembled WGS sequence"/>
</dbReference>
<dbReference type="InterPro" id="IPR005119">
    <property type="entry name" value="LysR_subst-bd"/>
</dbReference>
<dbReference type="EMBL" id="SJOI01000001">
    <property type="protein sequence ID" value="TCL05786.1"/>
    <property type="molecule type" value="Genomic_DNA"/>
</dbReference>
<evidence type="ECO:0000313" key="7">
    <source>
        <dbReference type="Proteomes" id="UP000294555"/>
    </source>
</evidence>
<evidence type="ECO:0000256" key="4">
    <source>
        <dbReference type="ARBA" id="ARBA00023163"/>
    </source>
</evidence>
<keyword evidence="4" id="KW-0804">Transcription</keyword>
<dbReference type="InterPro" id="IPR000847">
    <property type="entry name" value="LysR_HTH_N"/>
</dbReference>
<dbReference type="GO" id="GO:0003677">
    <property type="term" value="F:DNA binding"/>
    <property type="evidence" value="ECO:0007669"/>
    <property type="project" value="UniProtKB-KW"/>
</dbReference>
<keyword evidence="2" id="KW-0805">Transcription regulation</keyword>
<feature type="domain" description="HTH lysR-type" evidence="5">
    <location>
        <begin position="40"/>
        <end position="97"/>
    </location>
</feature>
<keyword evidence="3 6" id="KW-0238">DNA-binding</keyword>
<dbReference type="GO" id="GO:0003700">
    <property type="term" value="F:DNA-binding transcription factor activity"/>
    <property type="evidence" value="ECO:0007669"/>
    <property type="project" value="InterPro"/>
</dbReference>
<dbReference type="Gene3D" id="1.10.10.10">
    <property type="entry name" value="Winged helix-like DNA-binding domain superfamily/Winged helix DNA-binding domain"/>
    <property type="match status" value="1"/>
</dbReference>
<proteinExistence type="inferred from homology"/>
<evidence type="ECO:0000256" key="1">
    <source>
        <dbReference type="ARBA" id="ARBA00009437"/>
    </source>
</evidence>
<accession>A0A4R1NLV9</accession>
<dbReference type="AlphaFoldDB" id="A0A4R1NLV9"/>
<sequence>MLMSYVEENEDYNFKCLCIRYLTNIPQTRVSNYDYYMNNFDFNLLVVLNALLEDCSVNLAARKLNVTAPAISKSLNKIRALFNDPILVRSGTKLIPTPRAIALKEDVRQLVNRIESMLNTNMAFEPHTTNVSFTIAANATIVFTLNATLFREIQKSAPNVFINMVHDSEFDDDFLRSNDIDLYIGEMRDLNPEITIRTIHSAKCYFMCRCGHPIICTDKSMDNLLKYHFVQTKEKYPAGTDEAMKYFWSARHVMGATPGYMATMNAITHSDALAIVPDFVVKNLRKLNIAVEFFSADFDLGKRSIIQAWHSKHNHSPCHKWLRDLTKVLFVESIK</sequence>